<dbReference type="InterPro" id="IPR024618">
    <property type="entry name" value="DUF3857"/>
</dbReference>
<feature type="domain" description="Transglutaminase-like" evidence="3">
    <location>
        <begin position="337"/>
        <end position="404"/>
    </location>
</feature>
<dbReference type="Gene3D" id="2.60.40.3140">
    <property type="match status" value="1"/>
</dbReference>
<dbReference type="EMBL" id="CP023004">
    <property type="protein sequence ID" value="AWI08057.1"/>
    <property type="molecule type" value="Genomic_DNA"/>
</dbReference>
<name>A0A2U8DZM2_9BACT</name>
<proteinExistence type="predicted"/>
<protein>
    <recommendedName>
        <fullName evidence="3">Transglutaminase-like domain-containing protein</fullName>
    </recommendedName>
</protein>
<dbReference type="OrthoDB" id="9807978at2"/>
<evidence type="ECO:0000313" key="5">
    <source>
        <dbReference type="Proteomes" id="UP000244896"/>
    </source>
</evidence>
<feature type="compositionally biased region" description="Low complexity" evidence="1">
    <location>
        <begin position="707"/>
        <end position="747"/>
    </location>
</feature>
<feature type="chain" id="PRO_5016036687" description="Transglutaminase-like domain-containing protein" evidence="2">
    <location>
        <begin position="30"/>
        <end position="813"/>
    </location>
</feature>
<dbReference type="AlphaFoldDB" id="A0A2U8DZM2"/>
<feature type="compositionally biased region" description="Pro residues" evidence="1">
    <location>
        <begin position="653"/>
        <end position="662"/>
    </location>
</feature>
<keyword evidence="2" id="KW-0732">Signal</keyword>
<dbReference type="Proteomes" id="UP000244896">
    <property type="component" value="Chromosome"/>
</dbReference>
<dbReference type="InterPro" id="IPR002931">
    <property type="entry name" value="Transglutaminase-like"/>
</dbReference>
<dbReference type="KEGG" id="elut:CKA38_01155"/>
<dbReference type="InterPro" id="IPR038765">
    <property type="entry name" value="Papain-like_cys_pep_sf"/>
</dbReference>
<accession>A0A2U8DZM2</accession>
<feature type="compositionally biased region" description="Pro residues" evidence="1">
    <location>
        <begin position="748"/>
        <end position="760"/>
    </location>
</feature>
<dbReference type="Gene3D" id="3.10.620.30">
    <property type="match status" value="1"/>
</dbReference>
<feature type="region of interest" description="Disordered" evidence="1">
    <location>
        <begin position="630"/>
        <end position="813"/>
    </location>
</feature>
<evidence type="ECO:0000259" key="3">
    <source>
        <dbReference type="SMART" id="SM00460"/>
    </source>
</evidence>
<keyword evidence="5" id="KW-1185">Reference proteome</keyword>
<evidence type="ECO:0000256" key="2">
    <source>
        <dbReference type="SAM" id="SignalP"/>
    </source>
</evidence>
<dbReference type="Pfam" id="PF12969">
    <property type="entry name" value="DUF3857"/>
    <property type="match status" value="1"/>
</dbReference>
<organism evidence="4 5">
    <name type="scientific">Ereboglobus luteus</name>
    <dbReference type="NCBI Taxonomy" id="1796921"/>
    <lineage>
        <taxon>Bacteria</taxon>
        <taxon>Pseudomonadati</taxon>
        <taxon>Verrucomicrobiota</taxon>
        <taxon>Opitutia</taxon>
        <taxon>Opitutales</taxon>
        <taxon>Opitutaceae</taxon>
        <taxon>Ereboglobus</taxon>
    </lineage>
</organism>
<sequence length="813" mass="88562">MSQRHLPALALSLLFVLSALQPFSPSAFSSPLPPLDTVTTERYPDADSVLVDEIIRTRYAADGSAFTRAETFVKILTEKGLRENRTHSMAYNIFYENTVVTLARIIHPDGTATPIDIAANTKEMTNRRSMAANIYDPNNKILTLALPGLKVGDTLHIVKETTTKRPRMKDTFCDWQSFESTSPIIRSTYEVRGPKDKPLAATAILDKNDDTLTAATRIEGDEIIHTWTARNVPQAFPEPSMPAFYICTQRLLVSTVATWEEVSKWYSSICEPHLASTPEIDAKVAELIAPPAGSTAPLTDDEKIRRVFRFVSQEIRYMGITLEKDSPGFEPHDVSLTFNNRYGVCRDKAALLVTMLRAAGFDAAPVLINAGPLVDPEVPKIYFNHAVTAVRLADGTDILMDSTDENTADLFPSYLANKSYLVARAEGDTLRVSPVAPAEENMLRAATRITIADDGSATGDITLDFSGINDNAYRGSFARAKPEDIRRWLETLLKNQIPGATLTAHEITPRNAMDTTRPLHAAISFSAPDYFTVAREKTILNTPWFGADFSIASRFLGNGTALAKRRFPLEIPYTCGLDETLTLNLPPRIGDTLALPDETRVELPAVTYEKTFTRNKNVITGKLAMRLRAPAWPRANPTRNSRTPSRTSSIPTASPPCSPPNPKRNSPPTSAPSTTNSPSRSTTRTTGRAAAPSASKCSPTRAKKITPKSSSTTTPSGKPSRSTTPPSRSRTAARAPSPPRKSTSWTPPGLPAPRATPPQKPWSSRSPASRKARQSTPKSPPPTKTNPGSPSRSPILVSIPSTPTHSPSTPPPA</sequence>
<dbReference type="SUPFAM" id="SSF54001">
    <property type="entry name" value="Cysteine proteinases"/>
    <property type="match status" value="1"/>
</dbReference>
<feature type="compositionally biased region" description="Low complexity" evidence="1">
    <location>
        <begin position="663"/>
        <end position="695"/>
    </location>
</feature>
<evidence type="ECO:0000256" key="1">
    <source>
        <dbReference type="SAM" id="MobiDB-lite"/>
    </source>
</evidence>
<feature type="signal peptide" evidence="2">
    <location>
        <begin position="1"/>
        <end position="29"/>
    </location>
</feature>
<dbReference type="SMART" id="SM00460">
    <property type="entry name" value="TGc"/>
    <property type="match status" value="1"/>
</dbReference>
<feature type="compositionally biased region" description="Low complexity" evidence="1">
    <location>
        <begin position="637"/>
        <end position="652"/>
    </location>
</feature>
<dbReference type="Pfam" id="PF01841">
    <property type="entry name" value="Transglut_core"/>
    <property type="match status" value="1"/>
</dbReference>
<gene>
    <name evidence="4" type="ORF">CKA38_01155</name>
</gene>
<reference evidence="4 5" key="1">
    <citation type="journal article" date="2018" name="Syst. Appl. Microbiol.">
        <title>Ereboglobus luteus gen. nov. sp. nov. from cockroach guts, and new insights into the oxygen relationship of the genera Opitutus and Didymococcus (Verrucomicrobia: Opitutaceae).</title>
        <authorList>
            <person name="Tegtmeier D."/>
            <person name="Belitz A."/>
            <person name="Radek R."/>
            <person name="Heimerl T."/>
            <person name="Brune A."/>
        </authorList>
    </citation>
    <scope>NUCLEOTIDE SEQUENCE [LARGE SCALE GENOMIC DNA]</scope>
    <source>
        <strain evidence="4 5">Ho45</strain>
    </source>
</reference>
<evidence type="ECO:0000313" key="4">
    <source>
        <dbReference type="EMBL" id="AWI08057.1"/>
    </source>
</evidence>